<evidence type="ECO:0000313" key="7">
    <source>
        <dbReference type="EMBL" id="KTD66638.1"/>
    </source>
</evidence>
<comment type="caution">
    <text evidence="7">The sequence shown here is derived from an EMBL/GenBank/DDBJ whole genome shotgun (WGS) entry which is preliminary data.</text>
</comment>
<keyword evidence="3 6" id="KW-0812">Transmembrane</keyword>
<dbReference type="Proteomes" id="UP000054703">
    <property type="component" value="Unassembled WGS sequence"/>
</dbReference>
<dbReference type="RefSeq" id="WP_058513040.1">
    <property type="nucleotide sequence ID" value="NZ_CAAAIH010000004.1"/>
</dbReference>
<dbReference type="PANTHER" id="PTHR31885">
    <property type="entry name" value="GH04784P"/>
    <property type="match status" value="1"/>
</dbReference>
<organism evidence="7 8">
    <name type="scientific">Legionella santicrucis</name>
    <dbReference type="NCBI Taxonomy" id="45074"/>
    <lineage>
        <taxon>Bacteria</taxon>
        <taxon>Pseudomonadati</taxon>
        <taxon>Pseudomonadota</taxon>
        <taxon>Gammaproteobacteria</taxon>
        <taxon>Legionellales</taxon>
        <taxon>Legionellaceae</taxon>
        <taxon>Legionella</taxon>
    </lineage>
</organism>
<feature type="transmembrane region" description="Helical" evidence="6">
    <location>
        <begin position="111"/>
        <end position="132"/>
    </location>
</feature>
<accession>A0A0W0ZCU9</accession>
<feature type="transmembrane region" description="Helical" evidence="6">
    <location>
        <begin position="190"/>
        <end position="208"/>
    </location>
</feature>
<evidence type="ECO:0000256" key="1">
    <source>
        <dbReference type="ARBA" id="ARBA00004141"/>
    </source>
</evidence>
<dbReference type="EMBL" id="LNYU01000009">
    <property type="protein sequence ID" value="KTD66638.1"/>
    <property type="molecule type" value="Genomic_DNA"/>
</dbReference>
<dbReference type="OrthoDB" id="5651790at2"/>
<proteinExistence type="inferred from homology"/>
<keyword evidence="4 6" id="KW-1133">Transmembrane helix</keyword>
<feature type="transmembrane region" description="Helical" evidence="6">
    <location>
        <begin position="12"/>
        <end position="35"/>
    </location>
</feature>
<keyword evidence="5 6" id="KW-0472">Membrane</keyword>
<reference evidence="7 8" key="1">
    <citation type="submission" date="2015-11" db="EMBL/GenBank/DDBJ databases">
        <title>Genomic analysis of 38 Legionella species identifies large and diverse effector repertoires.</title>
        <authorList>
            <person name="Burstein D."/>
            <person name="Amaro F."/>
            <person name="Zusman T."/>
            <person name="Lifshitz Z."/>
            <person name="Cohen O."/>
            <person name="Gilbert J.A."/>
            <person name="Pupko T."/>
            <person name="Shuman H.A."/>
            <person name="Segal G."/>
        </authorList>
    </citation>
    <scope>NUCLEOTIDE SEQUENCE [LARGE SCALE GENOMIC DNA]</scope>
    <source>
        <strain evidence="7 8">SC-63-C7</strain>
    </source>
</reference>
<dbReference type="InterPro" id="IPR012506">
    <property type="entry name" value="TMEM86B-like"/>
</dbReference>
<evidence type="ECO:0000256" key="6">
    <source>
        <dbReference type="SAM" id="Phobius"/>
    </source>
</evidence>
<feature type="transmembrane region" description="Helical" evidence="6">
    <location>
        <begin position="138"/>
        <end position="156"/>
    </location>
</feature>
<dbReference type="GO" id="GO:0016020">
    <property type="term" value="C:membrane"/>
    <property type="evidence" value="ECO:0007669"/>
    <property type="project" value="UniProtKB-SubCell"/>
</dbReference>
<evidence type="ECO:0000256" key="2">
    <source>
        <dbReference type="ARBA" id="ARBA00007375"/>
    </source>
</evidence>
<dbReference type="Pfam" id="PF07947">
    <property type="entry name" value="YhhN"/>
    <property type="match status" value="1"/>
</dbReference>
<comment type="similarity">
    <text evidence="2">Belongs to the TMEM86 family.</text>
</comment>
<evidence type="ECO:0000256" key="5">
    <source>
        <dbReference type="ARBA" id="ARBA00023136"/>
    </source>
</evidence>
<dbReference type="AlphaFoldDB" id="A0A0W0ZCU9"/>
<dbReference type="GO" id="GO:0016787">
    <property type="term" value="F:hydrolase activity"/>
    <property type="evidence" value="ECO:0007669"/>
    <property type="project" value="TreeGrafter"/>
</dbReference>
<dbReference type="STRING" id="45074.Lsan_0583"/>
<dbReference type="PATRIC" id="fig|45074.5.peg.614"/>
<feature type="transmembrane region" description="Helical" evidence="6">
    <location>
        <begin position="80"/>
        <end position="99"/>
    </location>
</feature>
<evidence type="ECO:0000256" key="3">
    <source>
        <dbReference type="ARBA" id="ARBA00022692"/>
    </source>
</evidence>
<feature type="transmembrane region" description="Helical" evidence="6">
    <location>
        <begin position="163"/>
        <end position="184"/>
    </location>
</feature>
<evidence type="ECO:0000256" key="4">
    <source>
        <dbReference type="ARBA" id="ARBA00022989"/>
    </source>
</evidence>
<sequence>MPGQPFKITLPFILWSVIFYLIVLPFIQYPITTFLKPIPIILLMMYTLQVTLEQPIKSLLLGALSFSLIGDIVLTLPLKAALQMGILAFMATHCAYICLFLKKGQFQKKNFLSFLPILVFVLIGGYVLWPYLGEMKTPVSLYLFLLTFMVFCSFQVKQQSRLIRLGACLFLLSDFTLALDLFVLSPKKPLAVLIMLLYYIAQLLLVVGTTQRNVQNIKQHIPTYS</sequence>
<keyword evidence="8" id="KW-1185">Reference proteome</keyword>
<evidence type="ECO:0000313" key="8">
    <source>
        <dbReference type="Proteomes" id="UP000054703"/>
    </source>
</evidence>
<name>A0A0W0ZCU9_9GAMM</name>
<dbReference type="PANTHER" id="PTHR31885:SF6">
    <property type="entry name" value="GH04784P"/>
    <property type="match status" value="1"/>
</dbReference>
<comment type="subcellular location">
    <subcellularLocation>
        <location evidence="1">Membrane</location>
        <topology evidence="1">Multi-pass membrane protein</topology>
    </subcellularLocation>
</comment>
<protein>
    <submittedName>
        <fullName evidence="7">Transmembrane protein</fullName>
    </submittedName>
</protein>
<gene>
    <name evidence="7" type="ORF">Lsan_0583</name>
</gene>